<reference evidence="1 2" key="1">
    <citation type="journal article" date="2018" name="Science">
        <title>The opium poppy genome and morphinan production.</title>
        <authorList>
            <person name="Guo L."/>
            <person name="Winzer T."/>
            <person name="Yang X."/>
            <person name="Li Y."/>
            <person name="Ning Z."/>
            <person name="He Z."/>
            <person name="Teodor R."/>
            <person name="Lu Y."/>
            <person name="Bowser T.A."/>
            <person name="Graham I.A."/>
            <person name="Ye K."/>
        </authorList>
    </citation>
    <scope>NUCLEOTIDE SEQUENCE [LARGE SCALE GENOMIC DNA]</scope>
    <source>
        <strain evidence="2">cv. HN1</strain>
        <tissue evidence="1">Leaves</tissue>
    </source>
</reference>
<dbReference type="Proteomes" id="UP000316621">
    <property type="component" value="Chromosome 9"/>
</dbReference>
<accession>A0A4Y7L355</accession>
<dbReference type="EMBL" id="CM010723">
    <property type="protein sequence ID" value="RZC79387.1"/>
    <property type="molecule type" value="Genomic_DNA"/>
</dbReference>
<sequence length="17" mass="2137">MGITRRSKRFWIGRKED</sequence>
<dbReference type="AlphaFoldDB" id="A0A4Y7L355"/>
<gene>
    <name evidence="1" type="ORF">C5167_003610</name>
</gene>
<keyword evidence="2" id="KW-1185">Reference proteome</keyword>
<proteinExistence type="predicted"/>
<name>A0A4Y7L355_PAPSO</name>
<evidence type="ECO:0000313" key="2">
    <source>
        <dbReference type="Proteomes" id="UP000316621"/>
    </source>
</evidence>
<organism evidence="1 2">
    <name type="scientific">Papaver somniferum</name>
    <name type="common">Opium poppy</name>
    <dbReference type="NCBI Taxonomy" id="3469"/>
    <lineage>
        <taxon>Eukaryota</taxon>
        <taxon>Viridiplantae</taxon>
        <taxon>Streptophyta</taxon>
        <taxon>Embryophyta</taxon>
        <taxon>Tracheophyta</taxon>
        <taxon>Spermatophyta</taxon>
        <taxon>Magnoliopsida</taxon>
        <taxon>Ranunculales</taxon>
        <taxon>Papaveraceae</taxon>
        <taxon>Papaveroideae</taxon>
        <taxon>Papaver</taxon>
    </lineage>
</organism>
<evidence type="ECO:0000313" key="1">
    <source>
        <dbReference type="EMBL" id="RZC79387.1"/>
    </source>
</evidence>
<protein>
    <submittedName>
        <fullName evidence="1">Uncharacterized protein</fullName>
    </submittedName>
</protein>